<proteinExistence type="predicted"/>
<organism evidence="1 2">
    <name type="scientific">Brachionus plicatilis</name>
    <name type="common">Marine rotifer</name>
    <name type="synonym">Brachionus muelleri</name>
    <dbReference type="NCBI Taxonomy" id="10195"/>
    <lineage>
        <taxon>Eukaryota</taxon>
        <taxon>Metazoa</taxon>
        <taxon>Spiralia</taxon>
        <taxon>Gnathifera</taxon>
        <taxon>Rotifera</taxon>
        <taxon>Eurotatoria</taxon>
        <taxon>Monogononta</taxon>
        <taxon>Pseudotrocha</taxon>
        <taxon>Ploima</taxon>
        <taxon>Brachionidae</taxon>
        <taxon>Brachionus</taxon>
    </lineage>
</organism>
<keyword evidence="2" id="KW-1185">Reference proteome</keyword>
<protein>
    <submittedName>
        <fullName evidence="1">Uncharacterized protein</fullName>
    </submittedName>
</protein>
<gene>
    <name evidence="1" type="ORF">BpHYR1_040724</name>
</gene>
<dbReference type="Proteomes" id="UP000276133">
    <property type="component" value="Unassembled WGS sequence"/>
</dbReference>
<sequence>MTNLSIFTYLTQTHIDTKYKVTTLSHDINRIRNSLKLQLFQSYCINFFIIYTKKNSFRKVQHLFGYHITWNGL</sequence>
<dbReference type="EMBL" id="REGN01013864">
    <property type="protein sequence ID" value="RMZ93376.1"/>
    <property type="molecule type" value="Genomic_DNA"/>
</dbReference>
<dbReference type="AlphaFoldDB" id="A0A3M7P2T1"/>
<comment type="caution">
    <text evidence="1">The sequence shown here is derived from an EMBL/GenBank/DDBJ whole genome shotgun (WGS) entry which is preliminary data.</text>
</comment>
<reference evidence="1 2" key="1">
    <citation type="journal article" date="2018" name="Sci. Rep.">
        <title>Genomic signatures of local adaptation to the degree of environmental predictability in rotifers.</title>
        <authorList>
            <person name="Franch-Gras L."/>
            <person name="Hahn C."/>
            <person name="Garcia-Roger E.M."/>
            <person name="Carmona M.J."/>
            <person name="Serra M."/>
            <person name="Gomez A."/>
        </authorList>
    </citation>
    <scope>NUCLEOTIDE SEQUENCE [LARGE SCALE GENOMIC DNA]</scope>
    <source>
        <strain evidence="1">HYR1</strain>
    </source>
</reference>
<name>A0A3M7P2T1_BRAPC</name>
<evidence type="ECO:0000313" key="1">
    <source>
        <dbReference type="EMBL" id="RMZ93376.1"/>
    </source>
</evidence>
<accession>A0A3M7P2T1</accession>
<evidence type="ECO:0000313" key="2">
    <source>
        <dbReference type="Proteomes" id="UP000276133"/>
    </source>
</evidence>